<evidence type="ECO:0008006" key="11">
    <source>
        <dbReference type="Google" id="ProtNLM"/>
    </source>
</evidence>
<evidence type="ECO:0000256" key="7">
    <source>
        <dbReference type="ARBA" id="ARBA00023136"/>
    </source>
</evidence>
<comment type="subcellular location">
    <subcellularLocation>
        <location evidence="1">Cell membrane</location>
        <topology evidence="1">Multi-pass membrane protein</topology>
    </subcellularLocation>
</comment>
<dbReference type="EMBL" id="CP036317">
    <property type="protein sequence ID" value="QDV20227.1"/>
    <property type="molecule type" value="Genomic_DNA"/>
</dbReference>
<evidence type="ECO:0000256" key="8">
    <source>
        <dbReference type="SAM" id="Phobius"/>
    </source>
</evidence>
<keyword evidence="4" id="KW-0808">Transferase</keyword>
<dbReference type="GO" id="GO:0009103">
    <property type="term" value="P:lipopolysaccharide biosynthetic process"/>
    <property type="evidence" value="ECO:0007669"/>
    <property type="project" value="UniProtKB-ARBA"/>
</dbReference>
<dbReference type="OrthoDB" id="218526at2"/>
<dbReference type="RefSeq" id="WP_145458272.1">
    <property type="nucleotide sequence ID" value="NZ_CP036317.1"/>
</dbReference>
<gene>
    <name evidence="9" type="ORF">Pan153_49000</name>
</gene>
<dbReference type="SUPFAM" id="SSF48452">
    <property type="entry name" value="TPR-like"/>
    <property type="match status" value="1"/>
</dbReference>
<dbReference type="Proteomes" id="UP000320839">
    <property type="component" value="Chromosome"/>
</dbReference>
<feature type="transmembrane region" description="Helical" evidence="8">
    <location>
        <begin position="95"/>
        <end position="112"/>
    </location>
</feature>
<dbReference type="AlphaFoldDB" id="A0A518FV51"/>
<reference evidence="9 10" key="1">
    <citation type="submission" date="2019-02" db="EMBL/GenBank/DDBJ databases">
        <title>Deep-cultivation of Planctomycetes and their phenomic and genomic characterization uncovers novel biology.</title>
        <authorList>
            <person name="Wiegand S."/>
            <person name="Jogler M."/>
            <person name="Boedeker C."/>
            <person name="Pinto D."/>
            <person name="Vollmers J."/>
            <person name="Rivas-Marin E."/>
            <person name="Kohn T."/>
            <person name="Peeters S.H."/>
            <person name="Heuer A."/>
            <person name="Rast P."/>
            <person name="Oberbeckmann S."/>
            <person name="Bunk B."/>
            <person name="Jeske O."/>
            <person name="Meyerdierks A."/>
            <person name="Storesund J.E."/>
            <person name="Kallscheuer N."/>
            <person name="Luecker S."/>
            <person name="Lage O.M."/>
            <person name="Pohl T."/>
            <person name="Merkel B.J."/>
            <person name="Hornburger P."/>
            <person name="Mueller R.-W."/>
            <person name="Bruemmer F."/>
            <person name="Labrenz M."/>
            <person name="Spormann A.M."/>
            <person name="Op den Camp H."/>
            <person name="Overmann J."/>
            <person name="Amann R."/>
            <person name="Jetten M.S.M."/>
            <person name="Mascher T."/>
            <person name="Medema M.H."/>
            <person name="Devos D.P."/>
            <person name="Kaster A.-K."/>
            <person name="Ovreas L."/>
            <person name="Rohde M."/>
            <person name="Galperin M.Y."/>
            <person name="Jogler C."/>
        </authorList>
    </citation>
    <scope>NUCLEOTIDE SEQUENCE [LARGE SCALE GENOMIC DNA]</scope>
    <source>
        <strain evidence="9 10">Pan153</strain>
    </source>
</reference>
<evidence type="ECO:0000256" key="5">
    <source>
        <dbReference type="ARBA" id="ARBA00022692"/>
    </source>
</evidence>
<feature type="transmembrane region" description="Helical" evidence="8">
    <location>
        <begin position="183"/>
        <end position="212"/>
    </location>
</feature>
<feature type="transmembrane region" description="Helical" evidence="8">
    <location>
        <begin position="389"/>
        <end position="408"/>
    </location>
</feature>
<keyword evidence="3" id="KW-0328">Glycosyltransferase</keyword>
<feature type="transmembrane region" description="Helical" evidence="8">
    <location>
        <begin position="308"/>
        <end position="326"/>
    </location>
</feature>
<evidence type="ECO:0000313" key="9">
    <source>
        <dbReference type="EMBL" id="QDV20227.1"/>
    </source>
</evidence>
<sequence length="858" mass="97011">MTNKLPTRNRLSRFALIVILFCFAGLATARLNELYFFTPDSADYVLMARGLVDHLAYEQIDSPGTPPFTLRPPGMSLLLIPAALIAPYQAILAKVTVILFALLLLVLLYVYLCKLDDTALAPSAEGSPPARWPALCIVLLLSTNPYFLLFSTLVMSEVPFMTLSLGILYLIASETEQNKKRNLVLLTCLFLFLPLLRTIGIALTLALGIWAITSRQRWRYLIPVVGSLVTLGLWILRNSSLQSDLYSSLVLGNMKSAGLAGTLLSMVNRCLTHFQSLCETLIPNLPGAVPAYERFLLEGINFLPGPPLVYSLASLLVLAISIYGMLQCRERGGMVCLLYIVITFGILSVWPWMQPRFVLPLLPVILAFLPVGLRSLMQRLAGTSAATRKVFVSLALIPMLVMLCIQTQTDVRLVSTNLQLIRNGETFYQTQYPSSHFSNFVAAGNWIREQTPPDARLLTRRNDVATTAHRFQRLVYFEKTPPAQLHELIQAFGPQYLVSFDKNTIDAFPWHLLNDDLIYRLTPVYDKEGVTILQVEPNYEGTIRNQYWQENEGLTLALTIQEKFPHRLSAQVAYLRQLLEAEQYEEGISFVEQLGTVQDVHLTNFLGWAYAGNRQFQQALDEFVKASRMPGQVAIRGSIQRGIQLCQQQLASKDDDQSPPAETPQRNLQIAQAFWKLTYYRKAQRYAQKVVAAEKATPDLRDQAHLILARFALINGQTEQAAEELNQIQNRQTPEVKRVTERLRLEKYLYEVLELDLHDDPNKIDVISRKNRIAVLELVSLYEKEGIPGKALPLLKKAHLRAPFNQEILKRLAELQLFYHLLPEAETSYQILKQFSPDDPDVDAALKKIADLKQLPQF</sequence>
<proteinExistence type="predicted"/>
<keyword evidence="5 8" id="KW-0812">Transmembrane</keyword>
<feature type="transmembrane region" description="Helical" evidence="8">
    <location>
        <begin position="333"/>
        <end position="352"/>
    </location>
</feature>
<evidence type="ECO:0000256" key="6">
    <source>
        <dbReference type="ARBA" id="ARBA00022989"/>
    </source>
</evidence>
<keyword evidence="7 8" id="KW-0472">Membrane</keyword>
<feature type="transmembrane region" description="Helical" evidence="8">
    <location>
        <begin position="218"/>
        <end position="236"/>
    </location>
</feature>
<evidence type="ECO:0000256" key="4">
    <source>
        <dbReference type="ARBA" id="ARBA00022679"/>
    </source>
</evidence>
<dbReference type="GO" id="GO:0005886">
    <property type="term" value="C:plasma membrane"/>
    <property type="evidence" value="ECO:0007669"/>
    <property type="project" value="UniProtKB-SubCell"/>
</dbReference>
<dbReference type="Gene3D" id="1.25.40.10">
    <property type="entry name" value="Tetratricopeptide repeat domain"/>
    <property type="match status" value="1"/>
</dbReference>
<evidence type="ECO:0000256" key="3">
    <source>
        <dbReference type="ARBA" id="ARBA00022676"/>
    </source>
</evidence>
<evidence type="ECO:0000313" key="10">
    <source>
        <dbReference type="Proteomes" id="UP000320839"/>
    </source>
</evidence>
<evidence type="ECO:0000256" key="1">
    <source>
        <dbReference type="ARBA" id="ARBA00004651"/>
    </source>
</evidence>
<dbReference type="PANTHER" id="PTHR33908:SF11">
    <property type="entry name" value="MEMBRANE PROTEIN"/>
    <property type="match status" value="1"/>
</dbReference>
<accession>A0A518FV51</accession>
<dbReference type="InterPro" id="IPR011990">
    <property type="entry name" value="TPR-like_helical_dom_sf"/>
</dbReference>
<organism evidence="9 10">
    <name type="scientific">Gimesia panareensis</name>
    <dbReference type="NCBI Taxonomy" id="2527978"/>
    <lineage>
        <taxon>Bacteria</taxon>
        <taxon>Pseudomonadati</taxon>
        <taxon>Planctomycetota</taxon>
        <taxon>Planctomycetia</taxon>
        <taxon>Planctomycetales</taxon>
        <taxon>Planctomycetaceae</taxon>
        <taxon>Gimesia</taxon>
    </lineage>
</organism>
<dbReference type="GO" id="GO:0016763">
    <property type="term" value="F:pentosyltransferase activity"/>
    <property type="evidence" value="ECO:0007669"/>
    <property type="project" value="TreeGrafter"/>
</dbReference>
<dbReference type="InterPro" id="IPR050297">
    <property type="entry name" value="LipidA_mod_glycosyltrf_83"/>
</dbReference>
<keyword evidence="2" id="KW-1003">Cell membrane</keyword>
<protein>
    <recommendedName>
        <fullName evidence="11">Tetratricopeptide repeat protein</fullName>
    </recommendedName>
</protein>
<keyword evidence="6 8" id="KW-1133">Transmembrane helix</keyword>
<name>A0A518FV51_9PLAN</name>
<feature type="transmembrane region" description="Helical" evidence="8">
    <location>
        <begin position="358"/>
        <end position="377"/>
    </location>
</feature>
<evidence type="ECO:0000256" key="2">
    <source>
        <dbReference type="ARBA" id="ARBA00022475"/>
    </source>
</evidence>
<dbReference type="PANTHER" id="PTHR33908">
    <property type="entry name" value="MANNOSYLTRANSFERASE YKCB-RELATED"/>
    <property type="match status" value="1"/>
</dbReference>